<keyword evidence="2" id="KW-1185">Reference proteome</keyword>
<accession>A0ACB9AP17</accession>
<reference evidence="1 2" key="2">
    <citation type="journal article" date="2022" name="Mol. Ecol. Resour.">
        <title>The genomes of chicory, endive, great burdock and yacon provide insights into Asteraceae paleo-polyploidization history and plant inulin production.</title>
        <authorList>
            <person name="Fan W."/>
            <person name="Wang S."/>
            <person name="Wang H."/>
            <person name="Wang A."/>
            <person name="Jiang F."/>
            <person name="Liu H."/>
            <person name="Zhao H."/>
            <person name="Xu D."/>
            <person name="Zhang Y."/>
        </authorList>
    </citation>
    <scope>NUCLEOTIDE SEQUENCE [LARGE SCALE GENOMIC DNA]</scope>
    <source>
        <strain evidence="2">cv. Punajuju</strain>
        <tissue evidence="1">Leaves</tissue>
    </source>
</reference>
<dbReference type="Proteomes" id="UP001055811">
    <property type="component" value="Linkage Group LG07"/>
</dbReference>
<evidence type="ECO:0000313" key="2">
    <source>
        <dbReference type="Proteomes" id="UP001055811"/>
    </source>
</evidence>
<proteinExistence type="predicted"/>
<dbReference type="EMBL" id="CM042015">
    <property type="protein sequence ID" value="KAI3711123.1"/>
    <property type="molecule type" value="Genomic_DNA"/>
</dbReference>
<evidence type="ECO:0000313" key="1">
    <source>
        <dbReference type="EMBL" id="KAI3711123.1"/>
    </source>
</evidence>
<gene>
    <name evidence="1" type="ORF">L2E82_40982</name>
</gene>
<reference evidence="2" key="1">
    <citation type="journal article" date="2022" name="Mol. Ecol. Resour.">
        <title>The genomes of chicory, endive, great burdock and yacon provide insights into Asteraceae palaeo-polyploidization history and plant inulin production.</title>
        <authorList>
            <person name="Fan W."/>
            <person name="Wang S."/>
            <person name="Wang H."/>
            <person name="Wang A."/>
            <person name="Jiang F."/>
            <person name="Liu H."/>
            <person name="Zhao H."/>
            <person name="Xu D."/>
            <person name="Zhang Y."/>
        </authorList>
    </citation>
    <scope>NUCLEOTIDE SEQUENCE [LARGE SCALE GENOMIC DNA]</scope>
    <source>
        <strain evidence="2">cv. Punajuju</strain>
    </source>
</reference>
<sequence>MASDARLVSSFIIKHCARAFEGLTSVVIVAGVTGTIAKAIAKAFPNIKCICFDLPHVVSGLEGSKNMSYACGDMFEAIPKADAVLLKVKGVK</sequence>
<protein>
    <submittedName>
        <fullName evidence="1">Uncharacterized protein</fullName>
    </submittedName>
</protein>
<organism evidence="1 2">
    <name type="scientific">Cichorium intybus</name>
    <name type="common">Chicory</name>
    <dbReference type="NCBI Taxonomy" id="13427"/>
    <lineage>
        <taxon>Eukaryota</taxon>
        <taxon>Viridiplantae</taxon>
        <taxon>Streptophyta</taxon>
        <taxon>Embryophyta</taxon>
        <taxon>Tracheophyta</taxon>
        <taxon>Spermatophyta</taxon>
        <taxon>Magnoliopsida</taxon>
        <taxon>eudicotyledons</taxon>
        <taxon>Gunneridae</taxon>
        <taxon>Pentapetalae</taxon>
        <taxon>asterids</taxon>
        <taxon>campanulids</taxon>
        <taxon>Asterales</taxon>
        <taxon>Asteraceae</taxon>
        <taxon>Cichorioideae</taxon>
        <taxon>Cichorieae</taxon>
        <taxon>Cichoriinae</taxon>
        <taxon>Cichorium</taxon>
    </lineage>
</organism>
<name>A0ACB9AP17_CICIN</name>
<comment type="caution">
    <text evidence="1">The sequence shown here is derived from an EMBL/GenBank/DDBJ whole genome shotgun (WGS) entry which is preliminary data.</text>
</comment>